<proteinExistence type="predicted"/>
<comment type="caution">
    <text evidence="1">The sequence shown here is derived from an EMBL/GenBank/DDBJ whole genome shotgun (WGS) entry which is preliminary data.</text>
</comment>
<dbReference type="RefSeq" id="WP_171580320.1">
    <property type="nucleotide sequence ID" value="NZ_JAAVLX010000004.1"/>
</dbReference>
<sequence length="177" mass="19652">MLADPRHSRVVLINMTRGKTPASAGLAPQHVSFSLLQTALEMFGVALTLIGECQAFDIMGQKLMHSTTQLDVDALSIWHDPRFTDNLASRDTGIIFFGGGWLEEDIFIAALHAVERGYDVRLLSDLIATRVDADRSLAFDRMALHGILATTVRQMLLEWAVCLHDPLLTQKVQQLLL</sequence>
<gene>
    <name evidence="1" type="ORF">HCN58_16170</name>
</gene>
<dbReference type="Gene3D" id="3.40.50.850">
    <property type="entry name" value="Isochorismatase-like"/>
    <property type="match status" value="1"/>
</dbReference>
<organism evidence="1 2">
    <name type="scientific">Bradyrhizobium australiense</name>
    <dbReference type="NCBI Taxonomy" id="2721161"/>
    <lineage>
        <taxon>Bacteria</taxon>
        <taxon>Pseudomonadati</taxon>
        <taxon>Pseudomonadota</taxon>
        <taxon>Alphaproteobacteria</taxon>
        <taxon>Hyphomicrobiales</taxon>
        <taxon>Nitrobacteraceae</taxon>
        <taxon>Bradyrhizobium</taxon>
    </lineage>
</organism>
<dbReference type="InterPro" id="IPR036380">
    <property type="entry name" value="Isochorismatase-like_sf"/>
</dbReference>
<accession>A0A7Y4LW59</accession>
<evidence type="ECO:0000313" key="1">
    <source>
        <dbReference type="EMBL" id="NOJ41117.1"/>
    </source>
</evidence>
<reference evidence="1 2" key="1">
    <citation type="submission" date="2020-03" db="EMBL/GenBank/DDBJ databases">
        <title>Bradyrhizobium diversity isolated from nodules of Indigofera sp.</title>
        <authorList>
            <person name="Klepa M."/>
            <person name="Helene L."/>
            <person name="Hungria M."/>
        </authorList>
    </citation>
    <scope>NUCLEOTIDE SEQUENCE [LARGE SCALE GENOMIC DNA]</scope>
    <source>
        <strain evidence="1 2">WSM 1791</strain>
    </source>
</reference>
<protein>
    <submittedName>
        <fullName evidence="1">Isochorismatase family protein</fullName>
    </submittedName>
</protein>
<dbReference type="AlphaFoldDB" id="A0A7Y4LW59"/>
<dbReference type="EMBL" id="JAAVLX010000004">
    <property type="protein sequence ID" value="NOJ41117.1"/>
    <property type="molecule type" value="Genomic_DNA"/>
</dbReference>
<keyword evidence="2" id="KW-1185">Reference proteome</keyword>
<name>A0A7Y4LW59_9BRAD</name>
<dbReference type="SUPFAM" id="SSF52499">
    <property type="entry name" value="Isochorismatase-like hydrolases"/>
    <property type="match status" value="1"/>
</dbReference>
<evidence type="ECO:0000313" key="2">
    <source>
        <dbReference type="Proteomes" id="UP000544122"/>
    </source>
</evidence>
<dbReference type="Proteomes" id="UP000544122">
    <property type="component" value="Unassembled WGS sequence"/>
</dbReference>